<dbReference type="Pfam" id="PF03441">
    <property type="entry name" value="FAD_binding_7"/>
    <property type="match status" value="1"/>
</dbReference>
<comment type="cofactor">
    <cofactor evidence="4">
        <name>FAD</name>
        <dbReference type="ChEBI" id="CHEBI:57692"/>
    </cofactor>
    <text evidence="4">Binds 1 FAD per subunit.</text>
</comment>
<dbReference type="GO" id="GO:0003677">
    <property type="term" value="F:DNA binding"/>
    <property type="evidence" value="ECO:0007669"/>
    <property type="project" value="TreeGrafter"/>
</dbReference>
<evidence type="ECO:0000256" key="1">
    <source>
        <dbReference type="ARBA" id="ARBA00001932"/>
    </source>
</evidence>
<feature type="site" description="Electron transfer via tryptophanyl radical" evidence="5">
    <location>
        <position position="384"/>
    </location>
</feature>
<feature type="site" description="Electron transfer via tryptophanyl radical" evidence="5">
    <location>
        <position position="306"/>
    </location>
</feature>
<dbReference type="EMBL" id="BMJV01000001">
    <property type="protein sequence ID" value="GGG59174.1"/>
    <property type="molecule type" value="Genomic_DNA"/>
</dbReference>
<dbReference type="Gene3D" id="1.25.40.80">
    <property type="match status" value="1"/>
</dbReference>
<evidence type="ECO:0000313" key="8">
    <source>
        <dbReference type="EMBL" id="GGG59174.1"/>
    </source>
</evidence>
<reference evidence="8" key="1">
    <citation type="journal article" date="2014" name="Int. J. Syst. Evol. Microbiol.">
        <title>Complete genome sequence of Corynebacterium casei LMG S-19264T (=DSM 44701T), isolated from a smear-ripened cheese.</title>
        <authorList>
            <consortium name="US DOE Joint Genome Institute (JGI-PGF)"/>
            <person name="Walter F."/>
            <person name="Albersmeier A."/>
            <person name="Kalinowski J."/>
            <person name="Ruckert C."/>
        </authorList>
    </citation>
    <scope>NUCLEOTIDE SEQUENCE</scope>
    <source>
        <strain evidence="8">CGMCC 1.15762</strain>
    </source>
</reference>
<feature type="binding site" evidence="4">
    <location>
        <begin position="374"/>
        <end position="376"/>
    </location>
    <ligand>
        <name>FAD</name>
        <dbReference type="ChEBI" id="CHEBI:57692"/>
    </ligand>
</feature>
<dbReference type="SUPFAM" id="SSF52425">
    <property type="entry name" value="Cryptochrome/photolyase, N-terminal domain"/>
    <property type="match status" value="1"/>
</dbReference>
<evidence type="ECO:0000259" key="7">
    <source>
        <dbReference type="PROSITE" id="PS51645"/>
    </source>
</evidence>
<evidence type="ECO:0000256" key="2">
    <source>
        <dbReference type="ARBA" id="ARBA00022630"/>
    </source>
</evidence>
<feature type="binding site" evidence="4">
    <location>
        <position position="225"/>
    </location>
    <ligand>
        <name>FAD</name>
        <dbReference type="ChEBI" id="CHEBI:57692"/>
    </ligand>
</feature>
<accession>A0A8J3EDC8</accession>
<evidence type="ECO:0000256" key="6">
    <source>
        <dbReference type="RuleBase" id="RU004182"/>
    </source>
</evidence>
<dbReference type="RefSeq" id="WP_188787818.1">
    <property type="nucleotide sequence ID" value="NZ_BMJV01000001.1"/>
</dbReference>
<dbReference type="GO" id="GO:0009416">
    <property type="term" value="P:response to light stimulus"/>
    <property type="evidence" value="ECO:0007669"/>
    <property type="project" value="TreeGrafter"/>
</dbReference>
<comment type="similarity">
    <text evidence="6">Belongs to the DNA photolyase family.</text>
</comment>
<protein>
    <submittedName>
        <fullName evidence="8">Deoxyribodipyrimidine photo-lyase</fullName>
    </submittedName>
</protein>
<name>A0A8J3EDC8_9RHOB</name>
<comment type="cofactor">
    <cofactor evidence="1">
        <name>(6R)-5,10-methylene-5,6,7,8-tetrahydrofolate</name>
        <dbReference type="ChEBI" id="CHEBI:15636"/>
    </cofactor>
</comment>
<evidence type="ECO:0000256" key="5">
    <source>
        <dbReference type="PIRSR" id="PIRSR602081-2"/>
    </source>
</evidence>
<dbReference type="SUPFAM" id="SSF48173">
    <property type="entry name" value="Cryptochrome/photolyase FAD-binding domain"/>
    <property type="match status" value="1"/>
</dbReference>
<dbReference type="InterPro" id="IPR014729">
    <property type="entry name" value="Rossmann-like_a/b/a_fold"/>
</dbReference>
<dbReference type="PROSITE" id="PS51645">
    <property type="entry name" value="PHR_CRY_ALPHA_BETA"/>
    <property type="match status" value="1"/>
</dbReference>
<dbReference type="PRINTS" id="PR00147">
    <property type="entry name" value="DNAPHOTLYASE"/>
</dbReference>
<keyword evidence="6" id="KW-0157">Chromophore</keyword>
<dbReference type="Gene3D" id="1.10.579.10">
    <property type="entry name" value="DNA Cyclobutane Dipyrimidine Photolyase, subunit A, domain 3"/>
    <property type="match status" value="1"/>
</dbReference>
<dbReference type="Pfam" id="PF00875">
    <property type="entry name" value="DNA_photolyase"/>
    <property type="match status" value="1"/>
</dbReference>
<evidence type="ECO:0000256" key="4">
    <source>
        <dbReference type="PIRSR" id="PIRSR602081-1"/>
    </source>
</evidence>
<evidence type="ECO:0000256" key="3">
    <source>
        <dbReference type="ARBA" id="ARBA00022827"/>
    </source>
</evidence>
<feature type="site" description="Electron transfer via tryptophanyl radical" evidence="5">
    <location>
        <position position="361"/>
    </location>
</feature>
<dbReference type="InterPro" id="IPR002081">
    <property type="entry name" value="Cryptochrome/DNA_photolyase_1"/>
</dbReference>
<dbReference type="InterPro" id="IPR006050">
    <property type="entry name" value="DNA_photolyase_N"/>
</dbReference>
<organism evidence="8 9">
    <name type="scientific">Salipiger pallidus</name>
    <dbReference type="NCBI Taxonomy" id="1775170"/>
    <lineage>
        <taxon>Bacteria</taxon>
        <taxon>Pseudomonadati</taxon>
        <taxon>Pseudomonadota</taxon>
        <taxon>Alphaproteobacteria</taxon>
        <taxon>Rhodobacterales</taxon>
        <taxon>Roseobacteraceae</taxon>
        <taxon>Salipiger</taxon>
    </lineage>
</organism>
<dbReference type="PANTHER" id="PTHR11455:SF9">
    <property type="entry name" value="CRYPTOCHROME CIRCADIAN CLOCK 5 ISOFORM X1"/>
    <property type="match status" value="1"/>
</dbReference>
<sequence>MPDQNSPVIVWVRRDLRLTDHAAFHAAAETGRPVIPVFIRDHTVDDLGAAPRWRLGQGLEVFGKALGDMGSRLVLRAGPAREVLEALVDETGADTVLWQRAYDQVSVERDSAIKSALKDKGIEAESHTGHLLFEPWTVETKQGGFYKVYSPYWRAVADRDVPKPLSAPSSLKAPSDWPEGDALEDWQLGAAMRRGAEIVARHTDPGEQAAQSRLGVFVRDRIDDYKTGRNMVAEDGCSLMSEYLSLGEISPAQCWHAGQRSIEAGKDGAETWVKELVWREFAYHLLWHTPHITDSSWREEWAAFPWNEDERRSEVIAWKRARTGIPFVDAALREMYVTGRMHNRARMIVASYLTKHLMCHWRIGQQWFEDCLTDWDPASNALGWQWTAGSGPDATPYFRVFNPITQAEKFDPEEAYRKAWIAEGYDSPSDTALSYFDAIPESWAITPQDDYPEPVVTADEGRKAALDAYENRDF</sequence>
<dbReference type="Proteomes" id="UP000617145">
    <property type="component" value="Unassembled WGS sequence"/>
</dbReference>
<keyword evidence="2 4" id="KW-0285">Flavoprotein</keyword>
<keyword evidence="9" id="KW-1185">Reference proteome</keyword>
<dbReference type="InterPro" id="IPR005101">
    <property type="entry name" value="Cryptochr/Photolyase_FAD-bd"/>
</dbReference>
<feature type="domain" description="Photolyase/cryptochrome alpha/beta" evidence="7">
    <location>
        <begin position="6"/>
        <end position="132"/>
    </location>
</feature>
<dbReference type="GO" id="GO:0003904">
    <property type="term" value="F:deoxyribodipyrimidine photo-lyase activity"/>
    <property type="evidence" value="ECO:0007669"/>
    <property type="project" value="TreeGrafter"/>
</dbReference>
<dbReference type="AlphaFoldDB" id="A0A8J3EDC8"/>
<evidence type="ECO:0000313" key="9">
    <source>
        <dbReference type="Proteomes" id="UP000617145"/>
    </source>
</evidence>
<dbReference type="PANTHER" id="PTHR11455">
    <property type="entry name" value="CRYPTOCHROME"/>
    <property type="match status" value="1"/>
</dbReference>
<gene>
    <name evidence="8" type="ORF">GCM10011415_01220</name>
</gene>
<keyword evidence="3 4" id="KW-0274">FAD</keyword>
<dbReference type="InterPro" id="IPR036134">
    <property type="entry name" value="Crypto/Photolyase_FAD-like_sf"/>
</dbReference>
<comment type="caution">
    <text evidence="8">The sequence shown here is derived from an EMBL/GenBank/DDBJ whole genome shotgun (WGS) entry which is preliminary data.</text>
</comment>
<dbReference type="Gene3D" id="3.40.50.620">
    <property type="entry name" value="HUPs"/>
    <property type="match status" value="1"/>
</dbReference>
<dbReference type="GO" id="GO:0071949">
    <property type="term" value="F:FAD binding"/>
    <property type="evidence" value="ECO:0007669"/>
    <property type="project" value="TreeGrafter"/>
</dbReference>
<reference evidence="8" key="2">
    <citation type="submission" date="2020-09" db="EMBL/GenBank/DDBJ databases">
        <authorList>
            <person name="Sun Q."/>
            <person name="Zhou Y."/>
        </authorList>
    </citation>
    <scope>NUCLEOTIDE SEQUENCE</scope>
    <source>
        <strain evidence="8">CGMCC 1.15762</strain>
    </source>
</reference>
<dbReference type="InterPro" id="IPR036155">
    <property type="entry name" value="Crypto/Photolyase_N_sf"/>
</dbReference>
<proteinExistence type="inferred from homology"/>
<feature type="binding site" evidence="4">
    <location>
        <position position="272"/>
    </location>
    <ligand>
        <name>FAD</name>
        <dbReference type="ChEBI" id="CHEBI:57692"/>
    </ligand>
</feature>